<organism evidence="9 10">
    <name type="scientific">Geodia barretti</name>
    <name type="common">Barrett's horny sponge</name>
    <dbReference type="NCBI Taxonomy" id="519541"/>
    <lineage>
        <taxon>Eukaryota</taxon>
        <taxon>Metazoa</taxon>
        <taxon>Porifera</taxon>
        <taxon>Demospongiae</taxon>
        <taxon>Heteroscleromorpha</taxon>
        <taxon>Tetractinellida</taxon>
        <taxon>Astrophorina</taxon>
        <taxon>Geodiidae</taxon>
        <taxon>Geodia</taxon>
    </lineage>
</organism>
<keyword evidence="5 7" id="KW-1133">Transmembrane helix</keyword>
<evidence type="ECO:0000259" key="8">
    <source>
        <dbReference type="PROSITE" id="PS50928"/>
    </source>
</evidence>
<keyword evidence="4 7" id="KW-0812">Transmembrane</keyword>
<protein>
    <submittedName>
        <fullName evidence="9">Oligopeptide transport system permease protein AppC</fullName>
    </submittedName>
</protein>
<keyword evidence="3" id="KW-1003">Cell membrane</keyword>
<dbReference type="Pfam" id="PF00528">
    <property type="entry name" value="BPD_transp_1"/>
    <property type="match status" value="1"/>
</dbReference>
<evidence type="ECO:0000256" key="6">
    <source>
        <dbReference type="ARBA" id="ARBA00023136"/>
    </source>
</evidence>
<dbReference type="AlphaFoldDB" id="A0AA35RDM2"/>
<evidence type="ECO:0000313" key="9">
    <source>
        <dbReference type="EMBL" id="CAI8009037.1"/>
    </source>
</evidence>
<sequence>MRLVRGQVLALRESQFVEAAYSIGTSTPRLLARHIFPNVVSPLIVTMSFGLGAIALSEVVLSFFGLSVQVGRPSLGRMIGETIGRTGSSGYRLRPLSN</sequence>
<name>A0AA35RDM2_GEOBA</name>
<accession>A0AA35RDM2</accession>
<evidence type="ECO:0000313" key="10">
    <source>
        <dbReference type="Proteomes" id="UP001174909"/>
    </source>
</evidence>
<dbReference type="CDD" id="cd06261">
    <property type="entry name" value="TM_PBP2"/>
    <property type="match status" value="1"/>
</dbReference>
<evidence type="ECO:0000256" key="3">
    <source>
        <dbReference type="ARBA" id="ARBA00022475"/>
    </source>
</evidence>
<dbReference type="EMBL" id="CASHTH010000918">
    <property type="protein sequence ID" value="CAI8009037.1"/>
    <property type="molecule type" value="Genomic_DNA"/>
</dbReference>
<gene>
    <name evidence="9" type="ORF">GBAR_LOCUS6120</name>
</gene>
<evidence type="ECO:0000256" key="7">
    <source>
        <dbReference type="SAM" id="Phobius"/>
    </source>
</evidence>
<dbReference type="PROSITE" id="PS50928">
    <property type="entry name" value="ABC_TM1"/>
    <property type="match status" value="1"/>
</dbReference>
<dbReference type="SUPFAM" id="SSF161098">
    <property type="entry name" value="MetI-like"/>
    <property type="match status" value="1"/>
</dbReference>
<dbReference type="InterPro" id="IPR000515">
    <property type="entry name" value="MetI-like"/>
</dbReference>
<evidence type="ECO:0000256" key="2">
    <source>
        <dbReference type="ARBA" id="ARBA00022448"/>
    </source>
</evidence>
<dbReference type="InterPro" id="IPR050366">
    <property type="entry name" value="BP-dependent_transpt_permease"/>
</dbReference>
<evidence type="ECO:0000256" key="1">
    <source>
        <dbReference type="ARBA" id="ARBA00004651"/>
    </source>
</evidence>
<dbReference type="InterPro" id="IPR035906">
    <property type="entry name" value="MetI-like_sf"/>
</dbReference>
<evidence type="ECO:0000256" key="5">
    <source>
        <dbReference type="ARBA" id="ARBA00022989"/>
    </source>
</evidence>
<keyword evidence="2" id="KW-0813">Transport</keyword>
<feature type="transmembrane region" description="Helical" evidence="7">
    <location>
        <begin position="43"/>
        <end position="68"/>
    </location>
</feature>
<dbReference type="PANTHER" id="PTHR43386:SF1">
    <property type="entry name" value="D,D-DIPEPTIDE TRANSPORT SYSTEM PERMEASE PROTEIN DDPC-RELATED"/>
    <property type="match status" value="1"/>
</dbReference>
<dbReference type="GO" id="GO:0055085">
    <property type="term" value="P:transmembrane transport"/>
    <property type="evidence" value="ECO:0007669"/>
    <property type="project" value="InterPro"/>
</dbReference>
<dbReference type="Gene3D" id="1.10.3720.10">
    <property type="entry name" value="MetI-like"/>
    <property type="match status" value="1"/>
</dbReference>
<comment type="subcellular location">
    <subcellularLocation>
        <location evidence="1">Cell membrane</location>
        <topology evidence="1">Multi-pass membrane protein</topology>
    </subcellularLocation>
</comment>
<keyword evidence="10" id="KW-1185">Reference proteome</keyword>
<dbReference type="GO" id="GO:0005886">
    <property type="term" value="C:plasma membrane"/>
    <property type="evidence" value="ECO:0007669"/>
    <property type="project" value="UniProtKB-SubCell"/>
</dbReference>
<proteinExistence type="predicted"/>
<evidence type="ECO:0000256" key="4">
    <source>
        <dbReference type="ARBA" id="ARBA00022692"/>
    </source>
</evidence>
<dbReference type="PANTHER" id="PTHR43386">
    <property type="entry name" value="OLIGOPEPTIDE TRANSPORT SYSTEM PERMEASE PROTEIN APPC"/>
    <property type="match status" value="1"/>
</dbReference>
<reference evidence="9" key="1">
    <citation type="submission" date="2023-03" db="EMBL/GenBank/DDBJ databases">
        <authorList>
            <person name="Steffen K."/>
            <person name="Cardenas P."/>
        </authorList>
    </citation>
    <scope>NUCLEOTIDE SEQUENCE</scope>
</reference>
<feature type="domain" description="ABC transmembrane type-1" evidence="8">
    <location>
        <begin position="1"/>
        <end position="98"/>
    </location>
</feature>
<keyword evidence="6 7" id="KW-0472">Membrane</keyword>
<comment type="caution">
    <text evidence="9">The sequence shown here is derived from an EMBL/GenBank/DDBJ whole genome shotgun (WGS) entry which is preliminary data.</text>
</comment>
<dbReference type="Proteomes" id="UP001174909">
    <property type="component" value="Unassembled WGS sequence"/>
</dbReference>